<accession>C1BDH4</accession>
<evidence type="ECO:0000313" key="2">
    <source>
        <dbReference type="Proteomes" id="UP000002212"/>
    </source>
</evidence>
<sequence length="507" mass="55533">MPMTPLTQIAGRYRAAAVLARAEIALYAVADDAGAQLDAALRRLIARLREEDPEVWQDLLAMARQLRWRLATNPAPPVFRVGEDELVAALGSACDRRIRGADETTQLLLSDLADRAERAHLEDRPTGAVLLESLAEVNYESCVVVTASGRTQDATRQWFGELGIAVPVLCATFREQAFVVEQAYAVGSPSLFGPGLLSAPRASELAYVLPSWVQDRTLPVSPISDYAEGAIRPRRKVFTIGAEPVLAPVPVVVGDQLVPQPSWSPQAPSRPPRPGEVLARKVFLGGGLAIMLDQAGEHIRTLHPQRPPGQRVDLSDVSALTVGSYLVLREGSTVSEMLYDRAIELLGARGSAARASQAEWKAALRRELDRMGTRTAIQSLAQAGVTRADRAPAWTSTTMVRPQNGNDFVFLLRWLGMPKEPHYELATSLRRARLQASQDIREILEEAISTADLAGLDRDGFLRLELNIPGFRSMIATRVLAISPNLEPVHRGDIRRPSKDRSAQWLE</sequence>
<proteinExistence type="predicted"/>
<dbReference type="EMBL" id="AP011117">
    <property type="protein sequence ID" value="BAH47027.1"/>
    <property type="molecule type" value="Genomic_DNA"/>
</dbReference>
<geneLocation type="plasmid" evidence="1 2">
    <name>pROB02</name>
</geneLocation>
<dbReference type="HOGENOM" id="CLU_519387_0_0_11"/>
<dbReference type="RefSeq" id="WP_012687067.1">
    <property type="nucleotide sequence ID" value="NC_012521.1"/>
</dbReference>
<keyword evidence="1" id="KW-0614">Plasmid</keyword>
<dbReference type="KEGG" id="rop:ROP_pROB02-00140"/>
<dbReference type="PATRIC" id="fig|632772.20.peg.8387"/>
<name>C1BDH4_RHOOB</name>
<dbReference type="Proteomes" id="UP000002212">
    <property type="component" value="Plasmid pROB02"/>
</dbReference>
<reference evidence="1 2" key="1">
    <citation type="journal article" date="2005" name="J. Biosci. Bioeng.">
        <title>Isolation and characterization of benzene-tolerant Rhodococcus opacus strains.</title>
        <authorList>
            <person name="Na K.S."/>
            <person name="Kuroda A."/>
            <person name="Takiguchi N."/>
            <person name="Ikeda T."/>
            <person name="Ohtake H."/>
            <person name="Kato J."/>
        </authorList>
    </citation>
    <scope>NUCLEOTIDE SEQUENCE [LARGE SCALE GENOMIC DNA]</scope>
    <source>
        <strain evidence="1 2">B4</strain>
        <plasmid evidence="1">pROB02</plasmid>
    </source>
</reference>
<gene>
    <name evidence="1" type="ordered locus">ROP_pROB02-00140</name>
</gene>
<protein>
    <submittedName>
        <fullName evidence="1">Uncharacterized protein</fullName>
    </submittedName>
</protein>
<reference evidence="1 2" key="2">
    <citation type="submission" date="2009-03" db="EMBL/GenBank/DDBJ databases">
        <title>Comparison of the complete genome sequences of Rhodococcus erythropolis PR4 and Rhodococcus opacus B4.</title>
        <authorList>
            <person name="Takarada H."/>
            <person name="Sekine M."/>
            <person name="Hosoyama A."/>
            <person name="Yamada R."/>
            <person name="Fujisawa T."/>
            <person name="Omata S."/>
            <person name="Shimizu A."/>
            <person name="Tsukatani N."/>
            <person name="Tanikawa S."/>
            <person name="Fujita N."/>
            <person name="Harayama S."/>
        </authorList>
    </citation>
    <scope>NUCLEOTIDE SEQUENCE [LARGE SCALE GENOMIC DNA]</scope>
    <source>
        <strain evidence="1 2">B4</strain>
        <plasmid evidence="1 2">pROB02</plasmid>
    </source>
</reference>
<dbReference type="AlphaFoldDB" id="C1BDH4"/>
<dbReference type="OrthoDB" id="4578209at2"/>
<evidence type="ECO:0000313" key="1">
    <source>
        <dbReference type="EMBL" id="BAH47027.1"/>
    </source>
</evidence>
<organism evidence="1 2">
    <name type="scientific">Rhodococcus opacus (strain B4)</name>
    <dbReference type="NCBI Taxonomy" id="632772"/>
    <lineage>
        <taxon>Bacteria</taxon>
        <taxon>Bacillati</taxon>
        <taxon>Actinomycetota</taxon>
        <taxon>Actinomycetes</taxon>
        <taxon>Mycobacteriales</taxon>
        <taxon>Nocardiaceae</taxon>
        <taxon>Rhodococcus</taxon>
    </lineage>
</organism>